<evidence type="ECO:0000256" key="3">
    <source>
        <dbReference type="ARBA" id="ARBA00012976"/>
    </source>
</evidence>
<dbReference type="PIRSF" id="PIRSF000894">
    <property type="entry name" value="Acid_phosphatase"/>
    <property type="match status" value="1"/>
</dbReference>
<evidence type="ECO:0000256" key="9">
    <source>
        <dbReference type="ARBA" id="ARBA00023136"/>
    </source>
</evidence>
<dbReference type="AlphaFoldDB" id="A0A9Q0RMS7"/>
<comment type="subcellular location">
    <subcellularLocation>
        <location evidence="1">Cell membrane</location>
    </subcellularLocation>
</comment>
<evidence type="ECO:0000256" key="15">
    <source>
        <dbReference type="ARBA" id="ARBA00043832"/>
    </source>
</evidence>
<feature type="disulfide bond" evidence="17">
    <location>
        <begin position="431"/>
        <end position="436"/>
    </location>
</feature>
<keyword evidence="7 18" id="KW-0732">Signal</keyword>
<evidence type="ECO:0000256" key="14">
    <source>
        <dbReference type="ARBA" id="ARBA00043691"/>
    </source>
</evidence>
<feature type="signal peptide" evidence="18">
    <location>
        <begin position="1"/>
        <end position="19"/>
    </location>
</feature>
<organism evidence="19 20">
    <name type="scientific">Blomia tropicalis</name>
    <name type="common">Mite</name>
    <dbReference type="NCBI Taxonomy" id="40697"/>
    <lineage>
        <taxon>Eukaryota</taxon>
        <taxon>Metazoa</taxon>
        <taxon>Ecdysozoa</taxon>
        <taxon>Arthropoda</taxon>
        <taxon>Chelicerata</taxon>
        <taxon>Arachnida</taxon>
        <taxon>Acari</taxon>
        <taxon>Acariformes</taxon>
        <taxon>Sarcoptiformes</taxon>
        <taxon>Astigmata</taxon>
        <taxon>Glycyphagoidea</taxon>
        <taxon>Echimyopodidae</taxon>
        <taxon>Blomia</taxon>
    </lineage>
</organism>
<dbReference type="GO" id="GO:0003993">
    <property type="term" value="F:acid phosphatase activity"/>
    <property type="evidence" value="ECO:0007669"/>
    <property type="project" value="TreeGrafter"/>
</dbReference>
<accession>A0A9Q0RMS7</accession>
<sequence>MKTILLMLIIIIEIFECKIQQDYLCISDQDDQMIELKSNEHCGSKTSYLTARYDRKLLLERDWHLNNQQCKPIYLYFLGRHSIRFPGLKEIIKQERLMPKYAKIISKNGTKLSNGIRHDLHYWTLMYDQTDQYHVTLSGKYETQTIAKIFYRYFPKLLNVDRIDVSVSRKIRTRETAWAFLRTLYDIQTPNSNKHTLKWDNKLNKMVSRHKIVESDLLMIHERCKKFGSPKEGKSAKYKELFHSLSFDKMRNDFSQRNGIKNEENFTIEHMYLLKSLCCYEQAIYQQSPWCSLFKPYERFAFNYLDDIKSYTDAYGYGINRKMACVLIADLRRKLIMARDDPHSINTTLYFGHDHLMYRLFSYLNLFEQFPHFKYDRNGQICLPINREWDSSTITPFGTNFVAILYDCDEDDDQKKLLTLVNENVVEIPGCTNGFCPLDEFLNYYEHLENDCKIEDICRLPES</sequence>
<name>A0A9Q0RMS7_BLOTA</name>
<dbReference type="GO" id="GO:0034417">
    <property type="term" value="F:bisphosphoglycerate 3-phosphatase activity"/>
    <property type="evidence" value="ECO:0007669"/>
    <property type="project" value="UniProtKB-EC"/>
</dbReference>
<evidence type="ECO:0000256" key="12">
    <source>
        <dbReference type="ARBA" id="ARBA00043668"/>
    </source>
</evidence>
<feature type="chain" id="PRO_5040284442" description="Multiple inositol polyphosphate phosphatase 1" evidence="18">
    <location>
        <begin position="20"/>
        <end position="463"/>
    </location>
</feature>
<dbReference type="EMBL" id="JAPWDV010000002">
    <property type="protein sequence ID" value="KAJ6218846.1"/>
    <property type="molecule type" value="Genomic_DNA"/>
</dbReference>
<evidence type="ECO:0000256" key="18">
    <source>
        <dbReference type="SAM" id="SignalP"/>
    </source>
</evidence>
<keyword evidence="8" id="KW-0378">Hydrolase</keyword>
<dbReference type="GO" id="GO:0052745">
    <property type="term" value="F:inositol phosphate phosphatase activity"/>
    <property type="evidence" value="ECO:0007669"/>
    <property type="project" value="TreeGrafter"/>
</dbReference>
<evidence type="ECO:0000256" key="6">
    <source>
        <dbReference type="ARBA" id="ARBA00022475"/>
    </source>
</evidence>
<dbReference type="EC" id="3.1.3.62" evidence="4"/>
<dbReference type="PANTHER" id="PTHR20963:SF8">
    <property type="entry name" value="MULTIPLE INOSITOL POLYPHOSPHATE PHOSPHATASE 1"/>
    <property type="match status" value="1"/>
</dbReference>
<comment type="catalytic activity">
    <reaction evidence="13">
        <text>1D-myo-inositol 1,2,4,5,6-pentakisphosphate + H2O = 1D-myo-inositol 1,2,5,6-tetrakisphosphate + phosphate</text>
        <dbReference type="Rhea" id="RHEA:77115"/>
        <dbReference type="ChEBI" id="CHEBI:15377"/>
        <dbReference type="ChEBI" id="CHEBI:43474"/>
        <dbReference type="ChEBI" id="CHEBI:57798"/>
        <dbReference type="ChEBI" id="CHEBI:195535"/>
        <dbReference type="EC" id="3.1.3.62"/>
    </reaction>
    <physiologicalReaction direction="left-to-right" evidence="13">
        <dbReference type="Rhea" id="RHEA:77116"/>
    </physiologicalReaction>
</comment>
<dbReference type="OMA" id="NTGCPYK"/>
<evidence type="ECO:0000256" key="11">
    <source>
        <dbReference type="ARBA" id="ARBA00031642"/>
    </source>
</evidence>
<evidence type="ECO:0000256" key="4">
    <source>
        <dbReference type="ARBA" id="ARBA00013040"/>
    </source>
</evidence>
<keyword evidence="17" id="KW-1015">Disulfide bond</keyword>
<feature type="disulfide bond" evidence="17">
    <location>
        <begin position="70"/>
        <end position="408"/>
    </location>
</feature>
<keyword evidence="9" id="KW-0472">Membrane</keyword>
<evidence type="ECO:0000256" key="16">
    <source>
        <dbReference type="PIRSR" id="PIRSR000894-1"/>
    </source>
</evidence>
<evidence type="ECO:0000256" key="1">
    <source>
        <dbReference type="ARBA" id="ARBA00004236"/>
    </source>
</evidence>
<keyword evidence="10" id="KW-0325">Glycoprotein</keyword>
<dbReference type="SUPFAM" id="SSF53254">
    <property type="entry name" value="Phosphoglycerate mutase-like"/>
    <property type="match status" value="1"/>
</dbReference>
<evidence type="ECO:0000256" key="7">
    <source>
        <dbReference type="ARBA" id="ARBA00022729"/>
    </source>
</evidence>
<reference evidence="19" key="1">
    <citation type="submission" date="2022-12" db="EMBL/GenBank/DDBJ databases">
        <title>Genome assemblies of Blomia tropicalis.</title>
        <authorList>
            <person name="Cui Y."/>
        </authorList>
    </citation>
    <scope>NUCLEOTIDE SEQUENCE</scope>
    <source>
        <tissue evidence="19">Adult mites</tissue>
    </source>
</reference>
<keyword evidence="20" id="KW-1185">Reference proteome</keyword>
<dbReference type="InterPro" id="IPR000560">
    <property type="entry name" value="His_Pase_clade-2"/>
</dbReference>
<evidence type="ECO:0000256" key="5">
    <source>
        <dbReference type="ARBA" id="ARBA00018097"/>
    </source>
</evidence>
<comment type="catalytic activity">
    <reaction evidence="15">
        <text>(2R)-2,3-bisphosphoglycerate + H2O = (2R)-2-phosphoglycerate + phosphate</text>
        <dbReference type="Rhea" id="RHEA:27381"/>
        <dbReference type="ChEBI" id="CHEBI:15377"/>
        <dbReference type="ChEBI" id="CHEBI:43474"/>
        <dbReference type="ChEBI" id="CHEBI:58248"/>
        <dbReference type="ChEBI" id="CHEBI:58289"/>
        <dbReference type="EC" id="3.1.3.80"/>
    </reaction>
    <physiologicalReaction direction="left-to-right" evidence="15">
        <dbReference type="Rhea" id="RHEA:27382"/>
    </physiologicalReaction>
</comment>
<comment type="catalytic activity">
    <reaction evidence="12">
        <text>1D-myo-inositol 1,2,5,6-tetrakisphosphate + H2O = 1D-myo-inositol 1,2,6-trisphosphate + phosphate</text>
        <dbReference type="Rhea" id="RHEA:77119"/>
        <dbReference type="ChEBI" id="CHEBI:15377"/>
        <dbReference type="ChEBI" id="CHEBI:43474"/>
        <dbReference type="ChEBI" id="CHEBI:195535"/>
        <dbReference type="ChEBI" id="CHEBI:195537"/>
        <dbReference type="EC" id="3.1.3.62"/>
    </reaction>
    <physiologicalReaction direction="left-to-right" evidence="12">
        <dbReference type="Rhea" id="RHEA:77120"/>
    </physiologicalReaction>
</comment>
<dbReference type="InterPro" id="IPR016274">
    <property type="entry name" value="Histidine_acid_Pase_euk"/>
</dbReference>
<evidence type="ECO:0000256" key="10">
    <source>
        <dbReference type="ARBA" id="ARBA00023180"/>
    </source>
</evidence>
<comment type="caution">
    <text evidence="19">The sequence shown here is derived from an EMBL/GenBank/DDBJ whole genome shotgun (WGS) entry which is preliminary data.</text>
</comment>
<keyword evidence="6" id="KW-1003">Cell membrane</keyword>
<comment type="similarity">
    <text evidence="2">Belongs to the histidine acid phosphatase family. MINPP1 subfamily.</text>
</comment>
<evidence type="ECO:0000313" key="20">
    <source>
        <dbReference type="Proteomes" id="UP001142055"/>
    </source>
</evidence>
<evidence type="ECO:0000256" key="13">
    <source>
        <dbReference type="ARBA" id="ARBA00043671"/>
    </source>
</evidence>
<dbReference type="Gene3D" id="3.40.50.1240">
    <property type="entry name" value="Phosphoglycerate mutase-like"/>
    <property type="match status" value="1"/>
</dbReference>
<feature type="active site" description="Nucleophile" evidence="16">
    <location>
        <position position="81"/>
    </location>
</feature>
<evidence type="ECO:0000256" key="17">
    <source>
        <dbReference type="PIRSR" id="PIRSR000894-2"/>
    </source>
</evidence>
<proteinExistence type="inferred from homology"/>
<evidence type="ECO:0000256" key="2">
    <source>
        <dbReference type="ARBA" id="ARBA00008422"/>
    </source>
</evidence>
<dbReference type="CDD" id="cd07061">
    <property type="entry name" value="HP_HAP_like"/>
    <property type="match status" value="1"/>
</dbReference>
<dbReference type="Pfam" id="PF00328">
    <property type="entry name" value="His_Phos_2"/>
    <property type="match status" value="1"/>
</dbReference>
<evidence type="ECO:0000256" key="8">
    <source>
        <dbReference type="ARBA" id="ARBA00022801"/>
    </source>
</evidence>
<feature type="active site" description="Proton donor" evidence="16">
    <location>
        <position position="354"/>
    </location>
</feature>
<dbReference type="EC" id="3.1.3.80" evidence="3"/>
<gene>
    <name evidence="19" type="ORF">RDWZM_004658</name>
</gene>
<dbReference type="InterPro" id="IPR029033">
    <property type="entry name" value="His_PPase_superfam"/>
</dbReference>
<comment type="catalytic activity">
    <reaction evidence="14">
        <text>1D-myo-inositol hexakisphosphate + H2O = 1D-myo-inositol 1,2,4,5,6-pentakisphosphate + phosphate</text>
        <dbReference type="Rhea" id="RHEA:16989"/>
        <dbReference type="ChEBI" id="CHEBI:15377"/>
        <dbReference type="ChEBI" id="CHEBI:43474"/>
        <dbReference type="ChEBI" id="CHEBI:57798"/>
        <dbReference type="ChEBI" id="CHEBI:58130"/>
        <dbReference type="EC" id="3.1.3.62"/>
    </reaction>
    <physiologicalReaction direction="left-to-right" evidence="14">
        <dbReference type="Rhea" id="RHEA:16990"/>
    </physiologicalReaction>
</comment>
<protein>
    <recommendedName>
        <fullName evidence="5">Multiple inositol polyphosphate phosphatase 1</fullName>
        <ecNumber evidence="4">3.1.3.62</ecNumber>
        <ecNumber evidence="3">3.1.3.80</ecNumber>
    </recommendedName>
    <alternativeName>
        <fullName evidence="11">2,3-bisphosphoglycerate 3-phosphatase</fullName>
    </alternativeName>
</protein>
<dbReference type="GO" id="GO:0005886">
    <property type="term" value="C:plasma membrane"/>
    <property type="evidence" value="ECO:0007669"/>
    <property type="project" value="UniProtKB-SubCell"/>
</dbReference>
<feature type="disulfide bond" evidence="17">
    <location>
        <begin position="278"/>
        <end position="291"/>
    </location>
</feature>
<dbReference type="Proteomes" id="UP001142055">
    <property type="component" value="Chromosome 2"/>
</dbReference>
<dbReference type="PANTHER" id="PTHR20963">
    <property type="entry name" value="MULTIPLE INOSITOL POLYPHOSPHATE PHOSPHATASE-RELATED"/>
    <property type="match status" value="1"/>
</dbReference>
<evidence type="ECO:0000313" key="19">
    <source>
        <dbReference type="EMBL" id="KAJ6218846.1"/>
    </source>
</evidence>